<dbReference type="Pfam" id="PF07676">
    <property type="entry name" value="PD40"/>
    <property type="match status" value="2"/>
</dbReference>
<sequence length="240" mass="25808">MPAGVTAGSPRFSPDGQRLSFNHNAGSPSLAVIGRDGKNLQVLSDRCDTFCESAWHPTSGELFFSRDEAVNAVASTGGTPRQVIKPFQAPKGLDVSADGQYLGYQAYDVVLLKLADNTKREIASQSNVYGLRFSPDGKKLLYRDFSNDDIRIRSLESDTTTTALDTSNYLSSADWFPDGNQLAAVTDEGLELITLNGSGAPTRKLLKQGTAFKDVDVSPDGKAIAYAVNGQRSLFVLTGF</sequence>
<keyword evidence="4" id="KW-1185">Reference proteome</keyword>
<accession>A0A085WXR2</accession>
<dbReference type="Gene3D" id="2.120.10.30">
    <property type="entry name" value="TolB, C-terminal domain"/>
    <property type="match status" value="2"/>
</dbReference>
<comment type="similarity">
    <text evidence="1">Belongs to the TolB family.</text>
</comment>
<reference evidence="3 4" key="1">
    <citation type="submission" date="2014-04" db="EMBL/GenBank/DDBJ databases">
        <title>Genome assembly of Hyalangium minutum DSM 14724.</title>
        <authorList>
            <person name="Sharma G."/>
            <person name="Subramanian S."/>
        </authorList>
    </citation>
    <scope>NUCLEOTIDE SEQUENCE [LARGE SCALE GENOMIC DNA]</scope>
    <source>
        <strain evidence="3 4">DSM 14724</strain>
    </source>
</reference>
<organism evidence="3 4">
    <name type="scientific">Hyalangium minutum</name>
    <dbReference type="NCBI Taxonomy" id="394096"/>
    <lineage>
        <taxon>Bacteria</taxon>
        <taxon>Pseudomonadati</taxon>
        <taxon>Myxococcota</taxon>
        <taxon>Myxococcia</taxon>
        <taxon>Myxococcales</taxon>
        <taxon>Cystobacterineae</taxon>
        <taxon>Archangiaceae</taxon>
        <taxon>Hyalangium</taxon>
    </lineage>
</organism>
<dbReference type="InterPro" id="IPR011042">
    <property type="entry name" value="6-blade_b-propeller_TolB-like"/>
</dbReference>
<evidence type="ECO:0000256" key="2">
    <source>
        <dbReference type="SAM" id="MobiDB-lite"/>
    </source>
</evidence>
<dbReference type="EMBL" id="JMCB01000001">
    <property type="protein sequence ID" value="KFE72475.1"/>
    <property type="molecule type" value="Genomic_DNA"/>
</dbReference>
<dbReference type="InterPro" id="IPR011659">
    <property type="entry name" value="WD40"/>
</dbReference>
<dbReference type="PANTHER" id="PTHR36842">
    <property type="entry name" value="PROTEIN TOLB HOMOLOG"/>
    <property type="match status" value="1"/>
</dbReference>
<evidence type="ECO:0000313" key="3">
    <source>
        <dbReference type="EMBL" id="KFE72475.1"/>
    </source>
</evidence>
<comment type="caution">
    <text evidence="3">The sequence shown here is derived from an EMBL/GenBank/DDBJ whole genome shotgun (WGS) entry which is preliminary data.</text>
</comment>
<name>A0A085WXR2_9BACT</name>
<feature type="region of interest" description="Disordered" evidence="2">
    <location>
        <begin position="1"/>
        <end position="20"/>
    </location>
</feature>
<gene>
    <name evidence="3" type="ORF">DB31_0738</name>
</gene>
<evidence type="ECO:0000313" key="4">
    <source>
        <dbReference type="Proteomes" id="UP000028725"/>
    </source>
</evidence>
<dbReference type="OrthoDB" id="9815657at2"/>
<dbReference type="RefSeq" id="WP_044181841.1">
    <property type="nucleotide sequence ID" value="NZ_JMCB01000001.1"/>
</dbReference>
<proteinExistence type="inferred from homology"/>
<dbReference type="STRING" id="394096.DB31_0738"/>
<dbReference type="Proteomes" id="UP000028725">
    <property type="component" value="Unassembled WGS sequence"/>
</dbReference>
<dbReference type="SUPFAM" id="SSF69322">
    <property type="entry name" value="Tricorn protease domain 2"/>
    <property type="match status" value="1"/>
</dbReference>
<dbReference type="PANTHER" id="PTHR36842:SF1">
    <property type="entry name" value="PROTEIN TOLB"/>
    <property type="match status" value="1"/>
</dbReference>
<evidence type="ECO:0000256" key="1">
    <source>
        <dbReference type="ARBA" id="ARBA00009820"/>
    </source>
</evidence>
<dbReference type="AlphaFoldDB" id="A0A085WXR2"/>
<protein>
    <submittedName>
        <fullName evidence="3">Uncharacterized protein</fullName>
    </submittedName>
</protein>